<evidence type="ECO:0000313" key="4">
    <source>
        <dbReference type="Proteomes" id="UP001209412"/>
    </source>
</evidence>
<name>A0AAP5BJR7_9BURK</name>
<organism evidence="3 5">
    <name type="scientific">Paraburkholderia madseniana</name>
    <dbReference type="NCBI Taxonomy" id="2599607"/>
    <lineage>
        <taxon>Bacteria</taxon>
        <taxon>Pseudomonadati</taxon>
        <taxon>Pseudomonadota</taxon>
        <taxon>Betaproteobacteria</taxon>
        <taxon>Burkholderiales</taxon>
        <taxon>Burkholderiaceae</taxon>
        <taxon>Paraburkholderia</taxon>
    </lineage>
</organism>
<comment type="caution">
    <text evidence="3">The sequence shown here is derived from an EMBL/GenBank/DDBJ whole genome shotgun (WGS) entry which is preliminary data.</text>
</comment>
<evidence type="ECO:0000256" key="1">
    <source>
        <dbReference type="SAM" id="MobiDB-lite"/>
    </source>
</evidence>
<reference evidence="3" key="1">
    <citation type="submission" date="2022-06" db="EMBL/GenBank/DDBJ databases">
        <title>PHB producers.</title>
        <authorList>
            <person name="Besaury L."/>
        </authorList>
    </citation>
    <scope>NUCLEOTIDE SEQUENCE</scope>
    <source>
        <strain evidence="3 4">SEWS6</strain>
    </source>
</reference>
<dbReference type="RefSeq" id="WP_266260805.1">
    <property type="nucleotide sequence ID" value="NZ_JAMXWF010000036.1"/>
</dbReference>
<proteinExistence type="predicted"/>
<dbReference type="EMBL" id="JAMXWF010000036">
    <property type="protein sequence ID" value="MDQ6411822.1"/>
    <property type="molecule type" value="Genomic_DNA"/>
</dbReference>
<dbReference type="Proteomes" id="UP001209412">
    <property type="component" value="Unassembled WGS sequence"/>
</dbReference>
<evidence type="ECO:0000313" key="2">
    <source>
        <dbReference type="EMBL" id="MCX4150004.1"/>
    </source>
</evidence>
<sequence length="353" mass="39201">MGATVTTGKCAAAFRSNEGELFYVLFERHYEKNVYPHDDHWSAFAFGTREEVFRRVFVGASDCCGGMLQSRSGEIKPENYIESWKQELNRPVQIRDVAVSLKFDQSWRAAVPEDSCERVADALNRAGFADRFETIRNGGIDVTLYDDTALLHAIYGVNGELSPWRIFTHSDTGTLPIDVPAVRNVAAREVEIPSIHCYAIDRDVRLVAGENGEWSHGQWAYSALASFVTGTALERELVQPGFAKTTIPAVREALNDAAPLPGDSRITVRRTACKKDYQQSDVDELARGLGLIREGDQAPDEFTFSFSDIKGEDADRVRYRVGSMRDALTWHVPETSSAETVPPAPATQGQLSF</sequence>
<evidence type="ECO:0000313" key="5">
    <source>
        <dbReference type="Proteomes" id="UP001242288"/>
    </source>
</evidence>
<dbReference type="Proteomes" id="UP001242288">
    <property type="component" value="Unassembled WGS sequence"/>
</dbReference>
<keyword evidence="4" id="KW-1185">Reference proteome</keyword>
<gene>
    <name evidence="3" type="ORF">NIE36_32235</name>
    <name evidence="2" type="ORF">OSB80_32300</name>
</gene>
<dbReference type="EMBL" id="JAPKHW010000036">
    <property type="protein sequence ID" value="MCX4150004.1"/>
    <property type="molecule type" value="Genomic_DNA"/>
</dbReference>
<dbReference type="AlphaFoldDB" id="A0AAP5BJR7"/>
<accession>A0AAP5BJR7</accession>
<protein>
    <submittedName>
        <fullName evidence="3">Uncharacterized protein</fullName>
    </submittedName>
</protein>
<evidence type="ECO:0000313" key="3">
    <source>
        <dbReference type="EMBL" id="MDQ6411822.1"/>
    </source>
</evidence>
<feature type="region of interest" description="Disordered" evidence="1">
    <location>
        <begin position="334"/>
        <end position="353"/>
    </location>
</feature>